<dbReference type="EMBL" id="BMAR01000015">
    <property type="protein sequence ID" value="GFR46737.1"/>
    <property type="molecule type" value="Genomic_DNA"/>
</dbReference>
<evidence type="ECO:0000259" key="10">
    <source>
        <dbReference type="PROSITE" id="PS50866"/>
    </source>
</evidence>
<evidence type="ECO:0000256" key="1">
    <source>
        <dbReference type="ARBA" id="ARBA00004479"/>
    </source>
</evidence>
<evidence type="ECO:0000256" key="7">
    <source>
        <dbReference type="RuleBase" id="RU003827"/>
    </source>
</evidence>
<organism evidence="11 12">
    <name type="scientific">Astrephomene gubernaculifera</name>
    <dbReference type="NCBI Taxonomy" id="47775"/>
    <lineage>
        <taxon>Eukaryota</taxon>
        <taxon>Viridiplantae</taxon>
        <taxon>Chlorophyta</taxon>
        <taxon>core chlorophytes</taxon>
        <taxon>Chlorophyceae</taxon>
        <taxon>CS clade</taxon>
        <taxon>Chlamydomonadales</taxon>
        <taxon>Astrephomenaceae</taxon>
        <taxon>Astrephomene</taxon>
    </lineage>
</organism>
<feature type="domain" description="GOLD" evidence="10">
    <location>
        <begin position="29"/>
        <end position="119"/>
    </location>
</feature>
<evidence type="ECO:0000256" key="5">
    <source>
        <dbReference type="ARBA" id="ARBA00022989"/>
    </source>
</evidence>
<evidence type="ECO:0000313" key="12">
    <source>
        <dbReference type="Proteomes" id="UP001054857"/>
    </source>
</evidence>
<comment type="subcellular location">
    <subcellularLocation>
        <location evidence="1 7">Membrane</location>
        <topology evidence="1 7">Single-pass type I membrane protein</topology>
    </subcellularLocation>
</comment>
<keyword evidence="5 8" id="KW-1133">Transmembrane helix</keyword>
<evidence type="ECO:0000313" key="11">
    <source>
        <dbReference type="EMBL" id="GFR46737.1"/>
    </source>
</evidence>
<reference evidence="11 12" key="1">
    <citation type="journal article" date="2021" name="Sci. Rep.">
        <title>Genome sequencing of the multicellular alga Astrephomene provides insights into convergent evolution of germ-soma differentiation.</title>
        <authorList>
            <person name="Yamashita S."/>
            <person name="Yamamoto K."/>
            <person name="Matsuzaki R."/>
            <person name="Suzuki S."/>
            <person name="Yamaguchi H."/>
            <person name="Hirooka S."/>
            <person name="Minakuchi Y."/>
            <person name="Miyagishima S."/>
            <person name="Kawachi M."/>
            <person name="Toyoda A."/>
            <person name="Nozaki H."/>
        </authorList>
    </citation>
    <scope>NUCLEOTIDE SEQUENCE [LARGE SCALE GENOMIC DNA]</scope>
    <source>
        <strain evidence="11 12">NIES-4017</strain>
    </source>
</reference>
<gene>
    <name evidence="11" type="ORF">Agub_g8360</name>
</gene>
<evidence type="ECO:0000256" key="9">
    <source>
        <dbReference type="SAM" id="SignalP"/>
    </source>
</evidence>
<evidence type="ECO:0000256" key="2">
    <source>
        <dbReference type="ARBA" id="ARBA00007104"/>
    </source>
</evidence>
<dbReference type="PROSITE" id="PS50866">
    <property type="entry name" value="GOLD"/>
    <property type="match status" value="1"/>
</dbReference>
<comment type="caution">
    <text evidence="11">The sequence shown here is derived from an EMBL/GenBank/DDBJ whole genome shotgun (WGS) entry which is preliminary data.</text>
</comment>
<dbReference type="InterPro" id="IPR009038">
    <property type="entry name" value="GOLD_dom"/>
</dbReference>
<evidence type="ECO:0000256" key="4">
    <source>
        <dbReference type="ARBA" id="ARBA00022729"/>
    </source>
</evidence>
<dbReference type="Pfam" id="PF01105">
    <property type="entry name" value="EMP24_GP25L"/>
    <property type="match status" value="1"/>
</dbReference>
<comment type="similarity">
    <text evidence="2 7">Belongs to the EMP24/GP25L family.</text>
</comment>
<keyword evidence="12" id="KW-1185">Reference proteome</keyword>
<name>A0AAD3DU79_9CHLO</name>
<dbReference type="GO" id="GO:0016020">
    <property type="term" value="C:membrane"/>
    <property type="evidence" value="ECO:0007669"/>
    <property type="project" value="UniProtKB-SubCell"/>
</dbReference>
<evidence type="ECO:0000256" key="8">
    <source>
        <dbReference type="SAM" id="Phobius"/>
    </source>
</evidence>
<dbReference type="AlphaFoldDB" id="A0AAD3DU79"/>
<dbReference type="PANTHER" id="PTHR22811">
    <property type="entry name" value="TRANSMEMBRANE EMP24 DOMAIN-CONTAINING PROTEIN"/>
    <property type="match status" value="1"/>
</dbReference>
<proteinExistence type="inferred from homology"/>
<keyword evidence="4 9" id="KW-0732">Signal</keyword>
<feature type="chain" id="PRO_5042116478" description="GOLD domain-containing protein" evidence="9">
    <location>
        <begin position="22"/>
        <end position="210"/>
    </location>
</feature>
<dbReference type="Proteomes" id="UP001054857">
    <property type="component" value="Unassembled WGS sequence"/>
</dbReference>
<accession>A0AAD3DU79</accession>
<dbReference type="SMART" id="SM01190">
    <property type="entry name" value="EMP24_GP25L"/>
    <property type="match status" value="1"/>
</dbReference>
<feature type="signal peptide" evidence="9">
    <location>
        <begin position="1"/>
        <end position="21"/>
    </location>
</feature>
<dbReference type="InterPro" id="IPR015720">
    <property type="entry name" value="Emp24-like"/>
</dbReference>
<protein>
    <recommendedName>
        <fullName evidence="10">GOLD domain-containing protein</fullName>
    </recommendedName>
</protein>
<keyword evidence="6 8" id="KW-0472">Membrane</keyword>
<sequence>MGLSRLPILLCIYLLLGQATAIKLKFRYDECMHYDMNMYEPFYGSFVALPDLYALQARYDLTITSPSGTRVHETIGETEAKFHLVPYETGKYRFCLRLNQEKTGSRYVLSREVLWDLHVGHADPHAENVKEHDAQSLWHYVHQVDAQLQQLRATQQYLYWRERRHRMTVESTNRRVLGYALLRSGVLVVVSLLQVVVIRRMFSKASSSRL</sequence>
<feature type="transmembrane region" description="Helical" evidence="8">
    <location>
        <begin position="176"/>
        <end position="198"/>
    </location>
</feature>
<evidence type="ECO:0000256" key="3">
    <source>
        <dbReference type="ARBA" id="ARBA00022692"/>
    </source>
</evidence>
<evidence type="ECO:0000256" key="6">
    <source>
        <dbReference type="ARBA" id="ARBA00023136"/>
    </source>
</evidence>
<keyword evidence="3 7" id="KW-0812">Transmembrane</keyword>